<reference evidence="6" key="1">
    <citation type="journal article" date="2015" name="Proc. Natl. Acad. Sci. U.S.A.">
        <title>Networks of energetic and metabolic interactions define dynamics in microbial communities.</title>
        <authorList>
            <person name="Embree M."/>
            <person name="Liu J.K."/>
            <person name="Al-Bassam M.M."/>
            <person name="Zengler K."/>
        </authorList>
    </citation>
    <scope>NUCLEOTIDE SEQUENCE</scope>
</reference>
<sequence length="204" mass="22305">MLKLAVFVSGRGSNLKSIVDSIETGKLNAIVLAVISNKSDAPALSFAKDKSILTFVVSSNNNQEAISFFDLSQKMIELEIDLIVLAGFLKKIPDDFVELFFNKMINIHPALLPSFGGKGMYGMNVHQAVFKSSAKVSGATVHFVNQNYDEGKIIAQKCVDISDVNAPEEIAERVLSIEHQLLPEVIQLFAEGKVKIINQRVVIG</sequence>
<evidence type="ECO:0000256" key="3">
    <source>
        <dbReference type="ARBA" id="ARBA00022679"/>
    </source>
</evidence>
<organism evidence="6">
    <name type="scientific">hydrocarbon metagenome</name>
    <dbReference type="NCBI Taxonomy" id="938273"/>
    <lineage>
        <taxon>unclassified sequences</taxon>
        <taxon>metagenomes</taxon>
        <taxon>ecological metagenomes</taxon>
    </lineage>
</organism>
<gene>
    <name evidence="6" type="ORF">ASZ90_003355</name>
</gene>
<dbReference type="GO" id="GO:0009507">
    <property type="term" value="C:chloroplast"/>
    <property type="evidence" value="ECO:0007669"/>
    <property type="project" value="TreeGrafter"/>
</dbReference>
<dbReference type="GO" id="GO:0006189">
    <property type="term" value="P:'de novo' IMP biosynthetic process"/>
    <property type="evidence" value="ECO:0007669"/>
    <property type="project" value="InterPro"/>
</dbReference>
<dbReference type="SUPFAM" id="SSF53328">
    <property type="entry name" value="Formyltransferase"/>
    <property type="match status" value="1"/>
</dbReference>
<evidence type="ECO:0000256" key="1">
    <source>
        <dbReference type="ARBA" id="ARBA00005054"/>
    </source>
</evidence>
<dbReference type="Gene3D" id="3.40.50.170">
    <property type="entry name" value="Formyl transferase, N-terminal domain"/>
    <property type="match status" value="1"/>
</dbReference>
<evidence type="ECO:0000259" key="5">
    <source>
        <dbReference type="Pfam" id="PF00551"/>
    </source>
</evidence>
<feature type="domain" description="Formyl transferase N-terminal" evidence="5">
    <location>
        <begin position="3"/>
        <end position="186"/>
    </location>
</feature>
<dbReference type="GO" id="GO:0004644">
    <property type="term" value="F:phosphoribosylglycinamide formyltransferase activity"/>
    <property type="evidence" value="ECO:0007669"/>
    <property type="project" value="UniProtKB-EC"/>
</dbReference>
<keyword evidence="3 6" id="KW-0808">Transferase</keyword>
<evidence type="ECO:0000256" key="2">
    <source>
        <dbReference type="ARBA" id="ARBA00012254"/>
    </source>
</evidence>
<comment type="pathway">
    <text evidence="1">Purine metabolism; IMP biosynthesis via de novo pathway; N(2)-formyl-N(1)-(5-phospho-D-ribosyl)glycinamide from N(1)-(5-phospho-D-ribosyl)glycinamide (10-formyl THF route): step 1/1.</text>
</comment>
<proteinExistence type="inferred from homology"/>
<evidence type="ECO:0000256" key="4">
    <source>
        <dbReference type="ARBA" id="ARBA00022755"/>
    </source>
</evidence>
<dbReference type="InterPro" id="IPR036477">
    <property type="entry name" value="Formyl_transf_N_sf"/>
</dbReference>
<protein>
    <recommendedName>
        <fullName evidence="2">phosphoribosylglycinamide formyltransferase 1</fullName>
        <ecNumber evidence="2">2.1.2.2</ecNumber>
    </recommendedName>
</protein>
<dbReference type="InterPro" id="IPR002376">
    <property type="entry name" value="Formyl_transf_N"/>
</dbReference>
<dbReference type="CDD" id="cd08645">
    <property type="entry name" value="FMT_core_GART"/>
    <property type="match status" value="1"/>
</dbReference>
<name>A0A0W8G0W8_9ZZZZ</name>
<dbReference type="InterPro" id="IPR004607">
    <property type="entry name" value="GART"/>
</dbReference>
<dbReference type="EC" id="2.1.2.2" evidence="2"/>
<dbReference type="PANTHER" id="PTHR43369">
    <property type="entry name" value="PHOSPHORIBOSYLGLYCINAMIDE FORMYLTRANSFERASE"/>
    <property type="match status" value="1"/>
</dbReference>
<dbReference type="Pfam" id="PF00551">
    <property type="entry name" value="Formyl_trans_N"/>
    <property type="match status" value="1"/>
</dbReference>
<accession>A0A0W8G0W8</accession>
<dbReference type="NCBIfam" id="TIGR00639">
    <property type="entry name" value="PurN"/>
    <property type="match status" value="1"/>
</dbReference>
<dbReference type="PANTHER" id="PTHR43369:SF2">
    <property type="entry name" value="PHOSPHORIBOSYLGLYCINAMIDE FORMYLTRANSFERASE"/>
    <property type="match status" value="1"/>
</dbReference>
<evidence type="ECO:0000313" key="6">
    <source>
        <dbReference type="EMBL" id="KUG26800.1"/>
    </source>
</evidence>
<comment type="caution">
    <text evidence="6">The sequence shown here is derived from an EMBL/GenBank/DDBJ whole genome shotgun (WGS) entry which is preliminary data.</text>
</comment>
<dbReference type="AlphaFoldDB" id="A0A0W8G0W8"/>
<dbReference type="EMBL" id="LNQE01000403">
    <property type="protein sequence ID" value="KUG26800.1"/>
    <property type="molecule type" value="Genomic_DNA"/>
</dbReference>
<keyword evidence="4" id="KW-0658">Purine biosynthesis</keyword>
<dbReference type="HAMAP" id="MF_01930">
    <property type="entry name" value="PurN"/>
    <property type="match status" value="1"/>
</dbReference>